<keyword evidence="2" id="KW-1185">Reference proteome</keyword>
<dbReference type="RefSeq" id="XP_002545517.1">
    <property type="nucleotide sequence ID" value="XM_002545471.1"/>
</dbReference>
<proteinExistence type="predicted"/>
<dbReference type="EMBL" id="GG692395">
    <property type="protein sequence ID" value="EER35559.1"/>
    <property type="molecule type" value="Genomic_DNA"/>
</dbReference>
<sequence length="199" mass="23759">MESDPPPPSYTLHAIDTKPQSRPKIRSLLDPIEATTIRNNNERTIIFKNRAMFDGYRIFLSEDACEKYETFKVGCYNRTIDKLMQQGFCIPIFNVVAPYMSNDGPFLSFKRYVPTMNHEFDIDKDYFEFCTVKQKRYVDYITYTFKFMPNPNDKTSDFTIFMISHPRYAIHDYIYRDERHRWFYEVSEFKVNNSSGIEA</sequence>
<dbReference type="HOGENOM" id="CLU_1372024_0_0_1"/>
<name>C5M2K9_CANTT</name>
<gene>
    <name evidence="1" type="ORF">CTRG_00298</name>
</gene>
<reference evidence="1 2" key="1">
    <citation type="journal article" date="2009" name="Nature">
        <title>Evolution of pathogenicity and sexual reproduction in eight Candida genomes.</title>
        <authorList>
            <person name="Butler G."/>
            <person name="Rasmussen M.D."/>
            <person name="Lin M.F."/>
            <person name="Santos M.A."/>
            <person name="Sakthikumar S."/>
            <person name="Munro C.A."/>
            <person name="Rheinbay E."/>
            <person name="Grabherr M."/>
            <person name="Forche A."/>
            <person name="Reedy J.L."/>
            <person name="Agrafioti I."/>
            <person name="Arnaud M.B."/>
            <person name="Bates S."/>
            <person name="Brown A.J."/>
            <person name="Brunke S."/>
            <person name="Costanzo M.C."/>
            <person name="Fitzpatrick D.A."/>
            <person name="de Groot P.W."/>
            <person name="Harris D."/>
            <person name="Hoyer L.L."/>
            <person name="Hube B."/>
            <person name="Klis F.M."/>
            <person name="Kodira C."/>
            <person name="Lennard N."/>
            <person name="Logue M.E."/>
            <person name="Martin R."/>
            <person name="Neiman A.M."/>
            <person name="Nikolaou E."/>
            <person name="Quail M.A."/>
            <person name="Quinn J."/>
            <person name="Santos M.C."/>
            <person name="Schmitzberger F.F."/>
            <person name="Sherlock G."/>
            <person name="Shah P."/>
            <person name="Silverstein K.A."/>
            <person name="Skrzypek M.S."/>
            <person name="Soll D."/>
            <person name="Staggs R."/>
            <person name="Stansfield I."/>
            <person name="Stumpf M.P."/>
            <person name="Sudbery P.E."/>
            <person name="Srikantha T."/>
            <person name="Zeng Q."/>
            <person name="Berman J."/>
            <person name="Berriman M."/>
            <person name="Heitman J."/>
            <person name="Gow N.A."/>
            <person name="Lorenz M.C."/>
            <person name="Birren B.W."/>
            <person name="Kellis M."/>
            <person name="Cuomo C.A."/>
        </authorList>
    </citation>
    <scope>NUCLEOTIDE SEQUENCE [LARGE SCALE GENOMIC DNA]</scope>
    <source>
        <strain evidence="2">ATCC MYA-3404 / T1</strain>
    </source>
</reference>
<dbReference type="KEGG" id="ctp:CTRG_00298"/>
<dbReference type="Proteomes" id="UP000002037">
    <property type="component" value="Unassembled WGS sequence"/>
</dbReference>
<organism evidence="1 2">
    <name type="scientific">Candida tropicalis (strain ATCC MYA-3404 / T1)</name>
    <name type="common">Yeast</name>
    <dbReference type="NCBI Taxonomy" id="294747"/>
    <lineage>
        <taxon>Eukaryota</taxon>
        <taxon>Fungi</taxon>
        <taxon>Dikarya</taxon>
        <taxon>Ascomycota</taxon>
        <taxon>Saccharomycotina</taxon>
        <taxon>Pichiomycetes</taxon>
        <taxon>Debaryomycetaceae</taxon>
        <taxon>Candida/Lodderomyces clade</taxon>
        <taxon>Candida</taxon>
    </lineage>
</organism>
<dbReference type="VEuPathDB" id="FungiDB:CTRG_00298"/>
<protein>
    <submittedName>
        <fullName evidence="1">Uncharacterized protein</fullName>
    </submittedName>
</protein>
<accession>C5M2K9</accession>
<dbReference type="AlphaFoldDB" id="C5M2K9"/>
<evidence type="ECO:0000313" key="1">
    <source>
        <dbReference type="EMBL" id="EER35559.1"/>
    </source>
</evidence>
<dbReference type="OrthoDB" id="4026683at2759"/>
<evidence type="ECO:0000313" key="2">
    <source>
        <dbReference type="Proteomes" id="UP000002037"/>
    </source>
</evidence>
<dbReference type="GeneID" id="8297643"/>